<evidence type="ECO:0000256" key="2">
    <source>
        <dbReference type="SAM" id="SignalP"/>
    </source>
</evidence>
<evidence type="ECO:0000256" key="1">
    <source>
        <dbReference type="SAM" id="Phobius"/>
    </source>
</evidence>
<keyword evidence="1" id="KW-0472">Membrane</keyword>
<evidence type="ECO:0000313" key="4">
    <source>
        <dbReference type="RefSeq" id="XP_049309732.1"/>
    </source>
</evidence>
<protein>
    <submittedName>
        <fullName evidence="4">Uncharacterized protein LOC109579864</fullName>
    </submittedName>
</protein>
<keyword evidence="1" id="KW-1133">Transmembrane helix</keyword>
<keyword evidence="2" id="KW-0732">Signal</keyword>
<dbReference type="Proteomes" id="UP001652620">
    <property type="component" value="Chromosome 3"/>
</dbReference>
<evidence type="ECO:0000313" key="3">
    <source>
        <dbReference type="Proteomes" id="UP001652620"/>
    </source>
</evidence>
<keyword evidence="1" id="KW-0812">Transmembrane</keyword>
<feature type="signal peptide" evidence="2">
    <location>
        <begin position="1"/>
        <end position="21"/>
    </location>
</feature>
<dbReference type="SUPFAM" id="SSF57095">
    <property type="entry name" value="Scorpion toxin-like"/>
    <property type="match status" value="1"/>
</dbReference>
<reference evidence="4" key="1">
    <citation type="submission" date="2025-08" db="UniProtKB">
        <authorList>
            <consortium name="RefSeq"/>
        </authorList>
    </citation>
    <scope>IDENTIFICATION</scope>
    <source>
        <tissue evidence="4">Adult</tissue>
    </source>
</reference>
<feature type="chain" id="PRO_5045471020" evidence="2">
    <location>
        <begin position="22"/>
        <end position="109"/>
    </location>
</feature>
<dbReference type="InterPro" id="IPR036574">
    <property type="entry name" value="Scorpion_toxin-like_sf"/>
</dbReference>
<accession>A0ABM3JKH3</accession>
<sequence length="109" mass="12918">MYWFRVLAQVILLLFVFDANASQFEGAYKYKYMDYVLRRDFELIRDKKSKKKYIFFFSFQVLIVLEINTLTFKGVCEQKGGDWCSLKCQIAGGRDGYCNKAKICNCRQM</sequence>
<proteinExistence type="predicted"/>
<name>A0ABM3JKH3_BACDO</name>
<gene>
    <name evidence="4" type="primary">LOC109579864</name>
</gene>
<keyword evidence="3" id="KW-1185">Reference proteome</keyword>
<dbReference type="RefSeq" id="XP_049309732.1">
    <property type="nucleotide sequence ID" value="XM_049453775.1"/>
</dbReference>
<organism evidence="3 4">
    <name type="scientific">Bactrocera dorsalis</name>
    <name type="common">Oriental fruit fly</name>
    <name type="synonym">Dacus dorsalis</name>
    <dbReference type="NCBI Taxonomy" id="27457"/>
    <lineage>
        <taxon>Eukaryota</taxon>
        <taxon>Metazoa</taxon>
        <taxon>Ecdysozoa</taxon>
        <taxon>Arthropoda</taxon>
        <taxon>Hexapoda</taxon>
        <taxon>Insecta</taxon>
        <taxon>Pterygota</taxon>
        <taxon>Neoptera</taxon>
        <taxon>Endopterygota</taxon>
        <taxon>Diptera</taxon>
        <taxon>Brachycera</taxon>
        <taxon>Muscomorpha</taxon>
        <taxon>Tephritoidea</taxon>
        <taxon>Tephritidae</taxon>
        <taxon>Bactrocera</taxon>
        <taxon>Bactrocera</taxon>
    </lineage>
</organism>
<feature type="transmembrane region" description="Helical" evidence="1">
    <location>
        <begin position="53"/>
        <end position="72"/>
    </location>
</feature>
<dbReference type="GeneID" id="109579864"/>